<evidence type="ECO:0000256" key="7">
    <source>
        <dbReference type="ARBA" id="ARBA00023098"/>
    </source>
</evidence>
<evidence type="ECO:0000259" key="11">
    <source>
        <dbReference type="PROSITE" id="PS50989"/>
    </source>
</evidence>
<dbReference type="InterPro" id="IPR001095">
    <property type="entry name" value="Acetyl_CoA_COase_a_su"/>
</dbReference>
<dbReference type="InterPro" id="IPR011763">
    <property type="entry name" value="COA_CT_C"/>
</dbReference>
<sequence>MAASILPFEKPVAELIEKVRELRSLAAADPRFEPELAQLEDNTGRLAREIFAGLTPMQKVLLSRHANRPYTLDYVKRLFTDWVELKGDRRFGDDCSIVGGLATYHGRSVVVVGHQKGRGAKENVKRNFGMPHPEGYRKAIRLYEMADRFGLPILTFIDTMGAYPGIGAEERGQSEAIGAALAAMARVGVPIVATVIGEGGSGGALALGVANRVLVLEFSCYSVISPEGCAAILWKDGARADEAAARLKITAPDLLQLGVVDTVVEEPTGGAHQDHDDAAARLDKALWATLASMDGLSPEELVDDRYRRFRGLGSRGLGSFVG</sequence>
<comment type="subunit">
    <text evidence="10">Acetyl-CoA carboxylase is a heterohexamer composed of biotin carboxyl carrier protein (AccB), biotin carboxylase (AccC) and two subunits each of ACCase subunit alpha (AccA) and ACCase subunit beta (AccD).</text>
</comment>
<evidence type="ECO:0000256" key="9">
    <source>
        <dbReference type="ARBA" id="ARBA00049152"/>
    </source>
</evidence>
<dbReference type="UniPathway" id="UPA00655">
    <property type="reaction ID" value="UER00711"/>
</dbReference>
<accession>A0A150P5Z8</accession>
<keyword evidence="2 10" id="KW-0444">Lipid biosynthesis</keyword>
<comment type="function">
    <text evidence="10">Component of the acetyl coenzyme A carboxylase (ACC) complex. First, biotin carboxylase catalyzes the carboxylation of biotin on its carrier protein (BCCP) and then the CO(2) group is transferred by the carboxyltransferase to acetyl-CoA to form malonyl-CoA.</text>
</comment>
<dbReference type="PRINTS" id="PR01069">
    <property type="entry name" value="ACCCTRFRASEA"/>
</dbReference>
<dbReference type="AlphaFoldDB" id="A0A150P5Z8"/>
<dbReference type="NCBIfam" id="NF041504">
    <property type="entry name" value="AccA_sub"/>
    <property type="match status" value="1"/>
</dbReference>
<dbReference type="GO" id="GO:0006633">
    <property type="term" value="P:fatty acid biosynthetic process"/>
    <property type="evidence" value="ECO:0007669"/>
    <property type="project" value="UniProtKB-KW"/>
</dbReference>
<evidence type="ECO:0000256" key="2">
    <source>
        <dbReference type="ARBA" id="ARBA00022516"/>
    </source>
</evidence>
<comment type="similarity">
    <text evidence="10">Belongs to the AccA family.</text>
</comment>
<comment type="subcellular location">
    <subcellularLocation>
        <location evidence="10">Cytoplasm</location>
    </subcellularLocation>
</comment>
<evidence type="ECO:0000256" key="5">
    <source>
        <dbReference type="ARBA" id="ARBA00022832"/>
    </source>
</evidence>
<evidence type="ECO:0000256" key="6">
    <source>
        <dbReference type="ARBA" id="ARBA00022840"/>
    </source>
</evidence>
<dbReference type="PANTHER" id="PTHR42853:SF3">
    <property type="entry name" value="ACETYL-COENZYME A CARBOXYLASE CARBOXYL TRANSFERASE SUBUNIT ALPHA, CHLOROPLASTIC"/>
    <property type="match status" value="1"/>
</dbReference>
<comment type="pathway">
    <text evidence="1 10">Lipid metabolism; malonyl-CoA biosynthesis; malonyl-CoA from acetyl-CoA: step 1/1.</text>
</comment>
<comment type="caution">
    <text evidence="12">The sequence shown here is derived from an EMBL/GenBank/DDBJ whole genome shotgun (WGS) entry which is preliminary data.</text>
</comment>
<dbReference type="PANTHER" id="PTHR42853">
    <property type="entry name" value="ACETYL-COENZYME A CARBOXYLASE CARBOXYL TRANSFERASE SUBUNIT ALPHA"/>
    <property type="match status" value="1"/>
</dbReference>
<gene>
    <name evidence="10" type="primary">accA</name>
    <name evidence="12" type="ORF">BE04_21870</name>
</gene>
<dbReference type="GO" id="GO:0016743">
    <property type="term" value="F:carboxyl- or carbamoyltransferase activity"/>
    <property type="evidence" value="ECO:0007669"/>
    <property type="project" value="UniProtKB-UniRule"/>
</dbReference>
<proteinExistence type="inferred from homology"/>
<dbReference type="PROSITE" id="PS50989">
    <property type="entry name" value="COA_CT_CTER"/>
    <property type="match status" value="1"/>
</dbReference>
<evidence type="ECO:0000313" key="13">
    <source>
        <dbReference type="Proteomes" id="UP000075604"/>
    </source>
</evidence>
<dbReference type="GO" id="GO:2001295">
    <property type="term" value="P:malonyl-CoA biosynthetic process"/>
    <property type="evidence" value="ECO:0007669"/>
    <property type="project" value="UniProtKB-UniRule"/>
</dbReference>
<dbReference type="GO" id="GO:0003989">
    <property type="term" value="F:acetyl-CoA carboxylase activity"/>
    <property type="evidence" value="ECO:0007669"/>
    <property type="project" value="InterPro"/>
</dbReference>
<keyword evidence="6 10" id="KW-0067">ATP-binding</keyword>
<evidence type="ECO:0000256" key="1">
    <source>
        <dbReference type="ARBA" id="ARBA00004956"/>
    </source>
</evidence>
<dbReference type="EC" id="2.1.3.15" evidence="10"/>
<evidence type="ECO:0000256" key="10">
    <source>
        <dbReference type="HAMAP-Rule" id="MF_00823"/>
    </source>
</evidence>
<dbReference type="NCBIfam" id="TIGR00513">
    <property type="entry name" value="accA"/>
    <property type="match status" value="1"/>
</dbReference>
<comment type="catalytic activity">
    <reaction evidence="9 10">
        <text>N(6)-carboxybiotinyl-L-lysyl-[protein] + acetyl-CoA = N(6)-biotinyl-L-lysyl-[protein] + malonyl-CoA</text>
        <dbReference type="Rhea" id="RHEA:54728"/>
        <dbReference type="Rhea" id="RHEA-COMP:10505"/>
        <dbReference type="Rhea" id="RHEA-COMP:10506"/>
        <dbReference type="ChEBI" id="CHEBI:57288"/>
        <dbReference type="ChEBI" id="CHEBI:57384"/>
        <dbReference type="ChEBI" id="CHEBI:83144"/>
        <dbReference type="ChEBI" id="CHEBI:83145"/>
        <dbReference type="EC" id="2.1.3.15"/>
    </reaction>
</comment>
<evidence type="ECO:0000256" key="8">
    <source>
        <dbReference type="ARBA" id="ARBA00023160"/>
    </source>
</evidence>
<dbReference type="HAMAP" id="MF_00823">
    <property type="entry name" value="AcetylCoA_CT_alpha"/>
    <property type="match status" value="1"/>
</dbReference>
<dbReference type="Pfam" id="PF03255">
    <property type="entry name" value="ACCA"/>
    <property type="match status" value="1"/>
</dbReference>
<dbReference type="GO" id="GO:0009317">
    <property type="term" value="C:acetyl-CoA carboxylase complex"/>
    <property type="evidence" value="ECO:0007669"/>
    <property type="project" value="InterPro"/>
</dbReference>
<organism evidence="12 13">
    <name type="scientific">Sorangium cellulosum</name>
    <name type="common">Polyangium cellulosum</name>
    <dbReference type="NCBI Taxonomy" id="56"/>
    <lineage>
        <taxon>Bacteria</taxon>
        <taxon>Pseudomonadati</taxon>
        <taxon>Myxococcota</taxon>
        <taxon>Polyangia</taxon>
        <taxon>Polyangiales</taxon>
        <taxon>Polyangiaceae</taxon>
        <taxon>Sorangium</taxon>
    </lineage>
</organism>
<dbReference type="InterPro" id="IPR029045">
    <property type="entry name" value="ClpP/crotonase-like_dom_sf"/>
</dbReference>
<dbReference type="SUPFAM" id="SSF52096">
    <property type="entry name" value="ClpP/crotonase"/>
    <property type="match status" value="1"/>
</dbReference>
<keyword evidence="4 10" id="KW-0547">Nucleotide-binding</keyword>
<dbReference type="NCBIfam" id="NF004344">
    <property type="entry name" value="PRK05724.1"/>
    <property type="match status" value="1"/>
</dbReference>
<keyword evidence="10" id="KW-0963">Cytoplasm</keyword>
<evidence type="ECO:0000256" key="3">
    <source>
        <dbReference type="ARBA" id="ARBA00022679"/>
    </source>
</evidence>
<feature type="domain" description="CoA carboxyltransferase C-terminal" evidence="11">
    <location>
        <begin position="31"/>
        <end position="292"/>
    </location>
</feature>
<protein>
    <recommendedName>
        <fullName evidence="10">Acetyl-coenzyme A carboxylase carboxyl transferase subunit alpha</fullName>
        <shortName evidence="10">ACCase subunit alpha</shortName>
        <shortName evidence="10">Acetyl-CoA carboxylase carboxyltransferase subunit alpha</shortName>
        <ecNumber evidence="10">2.1.3.15</ecNumber>
    </recommendedName>
</protein>
<keyword evidence="3 10" id="KW-0808">Transferase</keyword>
<evidence type="ECO:0000256" key="4">
    <source>
        <dbReference type="ARBA" id="ARBA00022741"/>
    </source>
</evidence>
<keyword evidence="5 10" id="KW-0276">Fatty acid metabolism</keyword>
<name>A0A150P5Z8_SORCE</name>
<dbReference type="EMBL" id="JELX01003857">
    <property type="protein sequence ID" value="KYF51134.1"/>
    <property type="molecule type" value="Genomic_DNA"/>
</dbReference>
<reference evidence="12 13" key="1">
    <citation type="submission" date="2014-02" db="EMBL/GenBank/DDBJ databases">
        <title>The small core and large imbalanced accessory genome model reveals a collaborative survival strategy of Sorangium cellulosum strains in nature.</title>
        <authorList>
            <person name="Han K."/>
            <person name="Peng R."/>
            <person name="Blom J."/>
            <person name="Li Y.-Z."/>
        </authorList>
    </citation>
    <scope>NUCLEOTIDE SEQUENCE [LARGE SCALE GENOMIC DNA]</scope>
    <source>
        <strain evidence="12 13">So0157-18</strain>
    </source>
</reference>
<keyword evidence="8 10" id="KW-0275">Fatty acid biosynthesis</keyword>
<dbReference type="Proteomes" id="UP000075604">
    <property type="component" value="Unassembled WGS sequence"/>
</dbReference>
<evidence type="ECO:0000313" key="12">
    <source>
        <dbReference type="EMBL" id="KYF51134.1"/>
    </source>
</evidence>
<dbReference type="Gene3D" id="3.90.226.10">
    <property type="entry name" value="2-enoyl-CoA Hydratase, Chain A, domain 1"/>
    <property type="match status" value="1"/>
</dbReference>
<keyword evidence="7 10" id="KW-0443">Lipid metabolism</keyword>
<dbReference type="GO" id="GO:0005524">
    <property type="term" value="F:ATP binding"/>
    <property type="evidence" value="ECO:0007669"/>
    <property type="project" value="UniProtKB-KW"/>
</dbReference>